<dbReference type="PANTHER" id="PTHR13886">
    <property type="entry name" value="JNK/SAPK-ASSOCIATED PROTEIN"/>
    <property type="match status" value="1"/>
</dbReference>
<accession>A0A3B4BA98</accession>
<dbReference type="AlphaFoldDB" id="A0A3B4BA98"/>
<dbReference type="GO" id="GO:0005737">
    <property type="term" value="C:cytoplasm"/>
    <property type="evidence" value="ECO:0007669"/>
    <property type="project" value="TreeGrafter"/>
</dbReference>
<evidence type="ECO:0000313" key="2">
    <source>
        <dbReference type="Ensembl" id="ENSPMGP00000026667.1"/>
    </source>
</evidence>
<organism evidence="2 3">
    <name type="scientific">Periophthalmus magnuspinnatus</name>
    <dbReference type="NCBI Taxonomy" id="409849"/>
    <lineage>
        <taxon>Eukaryota</taxon>
        <taxon>Metazoa</taxon>
        <taxon>Chordata</taxon>
        <taxon>Craniata</taxon>
        <taxon>Vertebrata</taxon>
        <taxon>Euteleostomi</taxon>
        <taxon>Actinopterygii</taxon>
        <taxon>Neopterygii</taxon>
        <taxon>Teleostei</taxon>
        <taxon>Neoteleostei</taxon>
        <taxon>Acanthomorphata</taxon>
        <taxon>Gobiaria</taxon>
        <taxon>Gobiiformes</taxon>
        <taxon>Gobioidei</taxon>
        <taxon>Gobiidae</taxon>
        <taxon>Oxudercinae</taxon>
        <taxon>Periophthalmus</taxon>
    </lineage>
</organism>
<reference evidence="2" key="2">
    <citation type="submission" date="2025-09" db="UniProtKB">
        <authorList>
            <consortium name="Ensembl"/>
        </authorList>
    </citation>
    <scope>IDENTIFICATION</scope>
</reference>
<dbReference type="GO" id="GO:0016192">
    <property type="term" value="P:vesicle-mediated transport"/>
    <property type="evidence" value="ECO:0007669"/>
    <property type="project" value="TreeGrafter"/>
</dbReference>
<name>A0A3B4BA98_9GOBI</name>
<reference evidence="2" key="1">
    <citation type="submission" date="2025-08" db="UniProtKB">
        <authorList>
            <consortium name="Ensembl"/>
        </authorList>
    </citation>
    <scope>IDENTIFICATION</scope>
</reference>
<dbReference type="GO" id="GO:0008432">
    <property type="term" value="F:JUN kinase binding"/>
    <property type="evidence" value="ECO:0007669"/>
    <property type="project" value="TreeGrafter"/>
</dbReference>
<proteinExistence type="predicted"/>
<feature type="region of interest" description="Disordered" evidence="1">
    <location>
        <begin position="362"/>
        <end position="384"/>
    </location>
</feature>
<dbReference type="Gene3D" id="2.130.10.10">
    <property type="entry name" value="YVTN repeat-like/Quinoprotein amine dehydrogenase"/>
    <property type="match status" value="1"/>
</dbReference>
<dbReference type="GO" id="GO:0030159">
    <property type="term" value="F:signaling receptor complex adaptor activity"/>
    <property type="evidence" value="ECO:0007669"/>
    <property type="project" value="TreeGrafter"/>
</dbReference>
<evidence type="ECO:0000313" key="3">
    <source>
        <dbReference type="Proteomes" id="UP000261520"/>
    </source>
</evidence>
<evidence type="ECO:0000256" key="1">
    <source>
        <dbReference type="SAM" id="MobiDB-lite"/>
    </source>
</evidence>
<dbReference type="Pfam" id="PF19056">
    <property type="entry name" value="WD40_2"/>
    <property type="match status" value="1"/>
</dbReference>
<dbReference type="InterPro" id="IPR015943">
    <property type="entry name" value="WD40/YVTN_repeat-like_dom_sf"/>
</dbReference>
<feature type="region of interest" description="Disordered" evidence="1">
    <location>
        <begin position="94"/>
        <end position="114"/>
    </location>
</feature>
<evidence type="ECO:0008006" key="4">
    <source>
        <dbReference type="Google" id="ProtNLM"/>
    </source>
</evidence>
<dbReference type="GO" id="GO:0005078">
    <property type="term" value="F:MAP-kinase scaffold activity"/>
    <property type="evidence" value="ECO:0007669"/>
    <property type="project" value="InterPro"/>
</dbReference>
<dbReference type="SUPFAM" id="SSF50969">
    <property type="entry name" value="YVTN repeat-like/Quinoprotein amine dehydrogenase"/>
    <property type="match status" value="1"/>
</dbReference>
<keyword evidence="3" id="KW-1185">Reference proteome</keyword>
<dbReference type="InterPro" id="IPR011044">
    <property type="entry name" value="Quino_amine_DH_bsu"/>
</dbReference>
<feature type="region of interest" description="Disordered" evidence="1">
    <location>
        <begin position="397"/>
        <end position="416"/>
    </location>
</feature>
<feature type="compositionally biased region" description="Acidic residues" evidence="1">
    <location>
        <begin position="400"/>
        <end position="409"/>
    </location>
</feature>
<sequence length="433" mass="47141">SCASPTPGEEGLLGGITVLGCTAEGSAAPQSPVKTNGGEACSESRPEEATEAVEGSPTAEDRRGSLRGVYTEHIFTDPLGICFSLVLDRSGDVKDGCEQGAEEEQDLSREEAQKMSSVQPTMWLGDINRLQSKTYIQPGTKLFFLLVSVSYGQWDMTNYHLITLGRPHQSIRCMSVVHDKVWCGSRNKIYVVQPRAMNIEKCFDAHPRKDSQVRLMAWDGDGIWVSIRLDSTLRLFHAHTHQHLQDVDIEPYVSKMLGTGKLGFSFVRITALTISCQRLWIGTGNGVIISIPLTDTANKTLKGSGSSPGSVVRVYSDESGDKVHAGTFVPYCSMAHAQLCFHGHRDAVKFFTAVPGQAIPSWSGAEAGDKPQDPSAQEGGRSTLVMSGGEGYIDFRMGDEEGEGGEGEEPMVKLQPKAERSHLIVWQVLHNSQ</sequence>
<dbReference type="PANTHER" id="PTHR13886:SF2">
    <property type="entry name" value="C-JUN-AMINO-TERMINAL KINASE-INTERACTING PROTEIN 4"/>
    <property type="match status" value="1"/>
</dbReference>
<dbReference type="STRING" id="409849.ENSPMGP00000026667"/>
<dbReference type="Ensembl" id="ENSPMGT00000028401.1">
    <property type="protein sequence ID" value="ENSPMGP00000026667.1"/>
    <property type="gene ID" value="ENSPMGG00000021508.1"/>
</dbReference>
<dbReference type="GO" id="GO:0019894">
    <property type="term" value="F:kinesin binding"/>
    <property type="evidence" value="ECO:0007669"/>
    <property type="project" value="TreeGrafter"/>
</dbReference>
<dbReference type="Proteomes" id="UP000261520">
    <property type="component" value="Unplaced"/>
</dbReference>
<feature type="region of interest" description="Disordered" evidence="1">
    <location>
        <begin position="25"/>
        <end position="64"/>
    </location>
</feature>
<protein>
    <recommendedName>
        <fullName evidence="4">RH2 domain-containing protein</fullName>
    </recommendedName>
</protein>
<dbReference type="InterPro" id="IPR039911">
    <property type="entry name" value="JIP3/JIP4"/>
</dbReference>